<gene>
    <name evidence="2" type="ORF">GCM10009817_39670</name>
</gene>
<protein>
    <submittedName>
        <fullName evidence="2">Uncharacterized protein</fullName>
    </submittedName>
</protein>
<keyword evidence="1" id="KW-0732">Signal</keyword>
<keyword evidence="3" id="KW-1185">Reference proteome</keyword>
<organism evidence="2 3">
    <name type="scientific">Terrabacter lapilli</name>
    <dbReference type="NCBI Taxonomy" id="436231"/>
    <lineage>
        <taxon>Bacteria</taxon>
        <taxon>Bacillati</taxon>
        <taxon>Actinomycetota</taxon>
        <taxon>Actinomycetes</taxon>
        <taxon>Micrococcales</taxon>
        <taxon>Intrasporangiaceae</taxon>
        <taxon>Terrabacter</taxon>
    </lineage>
</organism>
<dbReference type="EMBL" id="BAAAPU010000011">
    <property type="protein sequence ID" value="GAA1993438.1"/>
    <property type="molecule type" value="Genomic_DNA"/>
</dbReference>
<sequence>MRKVMTFLSAFLLGLSGLFMAPTMAMAASAPGSGPTIGYAVGDAVLGTGGSAQHLTFSMIDRSSGDRGTVSYANPAAAVAYEASVMAVRATNTEARFAYTIPSTAPASVAGLIIVWQVKDSSPDTAAFSVAATPSQALTMVANGFTPSNSYTVSRGGLDTAMMSATGLHGYAFGNAAFGTSPRQHLAFAVLDFGATRDNGVAFYANLGAALLYQAATPVVAVAYGQARFAYTIPAGFPGLSGLPLAWKVANGTPDFVGFSVASSATAAAAMVNAGFTPAYAFRTTAGDLTVVQLYLLLGHANGGVWFGPAGASQQMTFQVSDYAWTADQGYVSYRNLSAGVAYRASVHRVRVTPHVAYFDYVIPSGSLRGTVVVWKVVDVLGRPDQVGFSVAPSLTAADSMVVRGFTPTNQYTVTRGNLTVHMP</sequence>
<evidence type="ECO:0000313" key="2">
    <source>
        <dbReference type="EMBL" id="GAA1993438.1"/>
    </source>
</evidence>
<feature type="chain" id="PRO_5046138827" evidence="1">
    <location>
        <begin position="28"/>
        <end position="424"/>
    </location>
</feature>
<comment type="caution">
    <text evidence="2">The sequence shown here is derived from an EMBL/GenBank/DDBJ whole genome shotgun (WGS) entry which is preliminary data.</text>
</comment>
<evidence type="ECO:0000256" key="1">
    <source>
        <dbReference type="SAM" id="SignalP"/>
    </source>
</evidence>
<name>A0ABP5E8K0_9MICO</name>
<feature type="signal peptide" evidence="1">
    <location>
        <begin position="1"/>
        <end position="27"/>
    </location>
</feature>
<reference evidence="3" key="1">
    <citation type="journal article" date="2019" name="Int. J. Syst. Evol. Microbiol.">
        <title>The Global Catalogue of Microorganisms (GCM) 10K type strain sequencing project: providing services to taxonomists for standard genome sequencing and annotation.</title>
        <authorList>
            <consortium name="The Broad Institute Genomics Platform"/>
            <consortium name="The Broad Institute Genome Sequencing Center for Infectious Disease"/>
            <person name="Wu L."/>
            <person name="Ma J."/>
        </authorList>
    </citation>
    <scope>NUCLEOTIDE SEQUENCE [LARGE SCALE GENOMIC DNA]</scope>
    <source>
        <strain evidence="3">JCM 15628</strain>
    </source>
</reference>
<evidence type="ECO:0000313" key="3">
    <source>
        <dbReference type="Proteomes" id="UP001500013"/>
    </source>
</evidence>
<proteinExistence type="predicted"/>
<accession>A0ABP5E8K0</accession>
<dbReference type="Proteomes" id="UP001500013">
    <property type="component" value="Unassembled WGS sequence"/>
</dbReference>